<dbReference type="InterPro" id="IPR051209">
    <property type="entry name" value="FAD-bind_Monooxygenase_sf"/>
</dbReference>
<proteinExistence type="inferred from homology"/>
<comment type="similarity">
    <text evidence="1">Belongs to the FAD-binding monooxygenase family.</text>
</comment>
<protein>
    <submittedName>
        <fullName evidence="5">FAD/NAD(P)-binding domain-containing protein</fullName>
    </submittedName>
</protein>
<dbReference type="Proteomes" id="UP000799423">
    <property type="component" value="Unassembled WGS sequence"/>
</dbReference>
<dbReference type="GO" id="GO:0004499">
    <property type="term" value="F:N,N-dimethylaniline monooxygenase activity"/>
    <property type="evidence" value="ECO:0007669"/>
    <property type="project" value="InterPro"/>
</dbReference>
<evidence type="ECO:0000313" key="6">
    <source>
        <dbReference type="Proteomes" id="UP000799423"/>
    </source>
</evidence>
<dbReference type="SUPFAM" id="SSF51905">
    <property type="entry name" value="FAD/NAD(P)-binding domain"/>
    <property type="match status" value="3"/>
</dbReference>
<evidence type="ECO:0000256" key="3">
    <source>
        <dbReference type="ARBA" id="ARBA00022827"/>
    </source>
</evidence>
<dbReference type="PANTHER" id="PTHR42877:SF4">
    <property type="entry name" value="FAD_NAD(P)-BINDING DOMAIN-CONTAINING PROTEIN-RELATED"/>
    <property type="match status" value="1"/>
</dbReference>
<organism evidence="5 6">
    <name type="scientific">Plenodomus tracheiphilus IPT5</name>
    <dbReference type="NCBI Taxonomy" id="1408161"/>
    <lineage>
        <taxon>Eukaryota</taxon>
        <taxon>Fungi</taxon>
        <taxon>Dikarya</taxon>
        <taxon>Ascomycota</taxon>
        <taxon>Pezizomycotina</taxon>
        <taxon>Dothideomycetes</taxon>
        <taxon>Pleosporomycetidae</taxon>
        <taxon>Pleosporales</taxon>
        <taxon>Pleosporineae</taxon>
        <taxon>Leptosphaeriaceae</taxon>
        <taxon>Plenodomus</taxon>
    </lineage>
</organism>
<evidence type="ECO:0000256" key="1">
    <source>
        <dbReference type="ARBA" id="ARBA00010139"/>
    </source>
</evidence>
<evidence type="ECO:0000256" key="4">
    <source>
        <dbReference type="ARBA" id="ARBA00023002"/>
    </source>
</evidence>
<gene>
    <name evidence="5" type="ORF">T440DRAFT_404956</name>
</gene>
<dbReference type="OrthoDB" id="74360at2759"/>
<keyword evidence="3" id="KW-0274">FAD</keyword>
<keyword evidence="6" id="KW-1185">Reference proteome</keyword>
<dbReference type="PIRSF" id="PIRSF000332">
    <property type="entry name" value="FMO"/>
    <property type="match status" value="1"/>
</dbReference>
<keyword evidence="2" id="KW-0285">Flavoprotein</keyword>
<evidence type="ECO:0000256" key="2">
    <source>
        <dbReference type="ARBA" id="ARBA00022630"/>
    </source>
</evidence>
<dbReference type="GO" id="GO:0050661">
    <property type="term" value="F:NADP binding"/>
    <property type="evidence" value="ECO:0007669"/>
    <property type="project" value="InterPro"/>
</dbReference>
<dbReference type="Pfam" id="PF00743">
    <property type="entry name" value="FMO-like"/>
    <property type="match status" value="1"/>
</dbReference>
<dbReference type="GO" id="GO:0050660">
    <property type="term" value="F:flavin adenine dinucleotide binding"/>
    <property type="evidence" value="ECO:0007669"/>
    <property type="project" value="InterPro"/>
</dbReference>
<dbReference type="InterPro" id="IPR000960">
    <property type="entry name" value="Flavin_mOase"/>
</dbReference>
<accession>A0A6A7AXG3</accession>
<name>A0A6A7AXG3_9PLEO</name>
<dbReference type="EMBL" id="MU006331">
    <property type="protein sequence ID" value="KAF2846858.1"/>
    <property type="molecule type" value="Genomic_DNA"/>
</dbReference>
<sequence>MGRRIRIIMIGAGLSGIGAVKLFKDTFPDRDVDFVIYEKNSDVTGTWLENRYPGCACDVPAHAYTYSWEGNPHWSRPYVGAVELYNYFKGRATAYGIAEFLHLENKVTGASWDDQRGKWIVQVKDLRTGSTFADEGEILINASGFLNSWNWPEIPGLKKFEGKLLHSADWDHNYDFHNKTVVLIGSGSSAVQIVPQLQPIVKHMYSINRSKGWISPHFASQFAPEGPNTIFTKEQQLRWEKDKDGFLAYRREIEAYLNGSFELYHKNSDLQKWASENYRETMCERLGYNEELIKKLVPDEQVGCRRLTPGYGYLEALASNNVAVKTDAIKEITSSGLRMGDGSFLKVDAIICATGFDTSYRPAFPVVAFGRDLRDAWKDEPRSYLSIAAAGIPNYFIMSGPNFSVSNGGLIPCLEANVRYAFAVAKKIQREGIKSLAPKQEAVDDFQQYKDAIMENLVWSGNCVSWYKRNGKVWGPWPGSSLHYLETLSTPRWEDYEISYQRRNRFTYLGNGRTTREKIGKDLAYYVQEPGSKL</sequence>
<dbReference type="InterPro" id="IPR036188">
    <property type="entry name" value="FAD/NAD-bd_sf"/>
</dbReference>
<dbReference type="PANTHER" id="PTHR42877">
    <property type="entry name" value="L-ORNITHINE N(5)-MONOOXYGENASE-RELATED"/>
    <property type="match status" value="1"/>
</dbReference>
<dbReference type="InterPro" id="IPR020946">
    <property type="entry name" value="Flavin_mOase-like"/>
</dbReference>
<evidence type="ECO:0000313" key="5">
    <source>
        <dbReference type="EMBL" id="KAF2846858.1"/>
    </source>
</evidence>
<dbReference type="Gene3D" id="3.50.50.60">
    <property type="entry name" value="FAD/NAD(P)-binding domain"/>
    <property type="match status" value="2"/>
</dbReference>
<keyword evidence="4" id="KW-0560">Oxidoreductase</keyword>
<reference evidence="5" key="1">
    <citation type="submission" date="2020-01" db="EMBL/GenBank/DDBJ databases">
        <authorList>
            <consortium name="DOE Joint Genome Institute"/>
            <person name="Haridas S."/>
            <person name="Albert R."/>
            <person name="Binder M."/>
            <person name="Bloem J."/>
            <person name="Labutti K."/>
            <person name="Salamov A."/>
            <person name="Andreopoulos B."/>
            <person name="Baker S.E."/>
            <person name="Barry K."/>
            <person name="Bills G."/>
            <person name="Bluhm B.H."/>
            <person name="Cannon C."/>
            <person name="Castanera R."/>
            <person name="Culley D.E."/>
            <person name="Daum C."/>
            <person name="Ezra D."/>
            <person name="Gonzalez J.B."/>
            <person name="Henrissat B."/>
            <person name="Kuo A."/>
            <person name="Liang C."/>
            <person name="Lipzen A."/>
            <person name="Lutzoni F."/>
            <person name="Magnuson J."/>
            <person name="Mondo S."/>
            <person name="Nolan M."/>
            <person name="Ohm R."/>
            <person name="Pangilinan J."/>
            <person name="Park H.-J."/>
            <person name="Ramirez L."/>
            <person name="Alfaro M."/>
            <person name="Sun H."/>
            <person name="Tritt A."/>
            <person name="Yoshinaga Y."/>
            <person name="Zwiers L.-H."/>
            <person name="Turgeon B.G."/>
            <person name="Goodwin S.B."/>
            <person name="Spatafora J.W."/>
            <person name="Crous P.W."/>
            <person name="Grigoriev I.V."/>
        </authorList>
    </citation>
    <scope>NUCLEOTIDE SEQUENCE</scope>
    <source>
        <strain evidence="5">IPT5</strain>
    </source>
</reference>
<dbReference type="AlphaFoldDB" id="A0A6A7AXG3"/>